<dbReference type="CDD" id="cd01335">
    <property type="entry name" value="Radical_SAM"/>
    <property type="match status" value="1"/>
</dbReference>
<accession>A0ABT0XGP7</accession>
<dbReference type="CDD" id="cd21117">
    <property type="entry name" value="Twitch_MoaA"/>
    <property type="match status" value="1"/>
</dbReference>
<gene>
    <name evidence="12 14" type="primary">moaA</name>
    <name evidence="14" type="ORF">NDM98_05140</name>
</gene>
<keyword evidence="4 12" id="KW-0479">Metal-binding</keyword>
<organism evidence="14 15">
    <name type="scientific">Alkalicoccobacillus plakortidis</name>
    <dbReference type="NCBI Taxonomy" id="444060"/>
    <lineage>
        <taxon>Bacteria</taxon>
        <taxon>Bacillati</taxon>
        <taxon>Bacillota</taxon>
        <taxon>Bacilli</taxon>
        <taxon>Bacillales</taxon>
        <taxon>Bacillaceae</taxon>
        <taxon>Alkalicoccobacillus</taxon>
    </lineage>
</organism>
<dbReference type="InterPro" id="IPR013785">
    <property type="entry name" value="Aldolase_TIM"/>
</dbReference>
<dbReference type="InterPro" id="IPR010505">
    <property type="entry name" value="MoaA_twitch"/>
</dbReference>
<protein>
    <recommendedName>
        <fullName evidence="1 12">GTP 3',8-cyclase</fullName>
        <ecNumber evidence="1 12">4.1.99.22</ecNumber>
    </recommendedName>
    <alternativeName>
        <fullName evidence="12">Molybdenum cofactor biosynthesis protein A</fullName>
    </alternativeName>
</protein>
<keyword evidence="5 12" id="KW-0547">Nucleotide-binding</keyword>
<dbReference type="GO" id="GO:0061798">
    <property type="term" value="F:GTP 3',8'-cyclase activity"/>
    <property type="evidence" value="ECO:0007669"/>
    <property type="project" value="UniProtKB-EC"/>
</dbReference>
<dbReference type="InterPro" id="IPR040064">
    <property type="entry name" value="MoaA-like"/>
</dbReference>
<dbReference type="InterPro" id="IPR007197">
    <property type="entry name" value="rSAM"/>
</dbReference>
<feature type="binding site" evidence="12">
    <location>
        <position position="29"/>
    </location>
    <ligand>
        <name>S-adenosyl-L-methionine</name>
        <dbReference type="ChEBI" id="CHEBI:59789"/>
    </ligand>
</feature>
<dbReference type="InterPro" id="IPR000385">
    <property type="entry name" value="MoaA_NifB_PqqE_Fe-S-bd_CS"/>
</dbReference>
<evidence type="ECO:0000256" key="3">
    <source>
        <dbReference type="ARBA" id="ARBA00022691"/>
    </source>
</evidence>
<evidence type="ECO:0000256" key="7">
    <source>
        <dbReference type="ARBA" id="ARBA00023014"/>
    </source>
</evidence>
<dbReference type="PANTHER" id="PTHR22960:SF0">
    <property type="entry name" value="MOLYBDENUM COFACTOR BIOSYNTHESIS PROTEIN 1"/>
    <property type="match status" value="1"/>
</dbReference>
<dbReference type="InterPro" id="IPR013483">
    <property type="entry name" value="MoaA"/>
</dbReference>
<comment type="pathway">
    <text evidence="12">Cofactor biosynthesis; molybdopterin biosynthesis.</text>
</comment>
<keyword evidence="15" id="KW-1185">Reference proteome</keyword>
<evidence type="ECO:0000256" key="1">
    <source>
        <dbReference type="ARBA" id="ARBA00012167"/>
    </source>
</evidence>
<dbReference type="Pfam" id="PF04055">
    <property type="entry name" value="Radical_SAM"/>
    <property type="match status" value="1"/>
</dbReference>
<feature type="binding site" evidence="12">
    <location>
        <position position="30"/>
    </location>
    <ligand>
        <name>[4Fe-4S] cluster</name>
        <dbReference type="ChEBI" id="CHEBI:49883"/>
        <label>1</label>
        <note>4Fe-4S-S-AdoMet</note>
    </ligand>
</feature>
<dbReference type="InterPro" id="IPR006638">
    <property type="entry name" value="Elp3/MiaA/NifB-like_rSAM"/>
</dbReference>
<dbReference type="HAMAP" id="MF_01225_B">
    <property type="entry name" value="MoaA_B"/>
    <property type="match status" value="1"/>
</dbReference>
<keyword evidence="9 12" id="KW-0501">Molybdenum cofactor biosynthesis</keyword>
<feature type="binding site" evidence="12">
    <location>
        <begin position="265"/>
        <end position="267"/>
    </location>
    <ligand>
        <name>GTP</name>
        <dbReference type="ChEBI" id="CHEBI:37565"/>
    </ligand>
</feature>
<feature type="binding site" evidence="12">
    <location>
        <position position="70"/>
    </location>
    <ligand>
        <name>GTP</name>
        <dbReference type="ChEBI" id="CHEBI:37565"/>
    </ligand>
</feature>
<comment type="caution">
    <text evidence="14">The sequence shown here is derived from an EMBL/GenBank/DDBJ whole genome shotgun (WGS) entry which is preliminary data.</text>
</comment>
<keyword evidence="10 12" id="KW-0456">Lyase</keyword>
<feature type="binding site" evidence="12">
    <location>
        <position position="162"/>
    </location>
    <ligand>
        <name>GTP</name>
        <dbReference type="ChEBI" id="CHEBI:37565"/>
    </ligand>
</feature>
<evidence type="ECO:0000313" key="14">
    <source>
        <dbReference type="EMBL" id="MCM2674940.1"/>
    </source>
</evidence>
<evidence type="ECO:0000256" key="5">
    <source>
        <dbReference type="ARBA" id="ARBA00022741"/>
    </source>
</evidence>
<feature type="binding site" evidence="12">
    <location>
        <position position="196"/>
    </location>
    <ligand>
        <name>S-adenosyl-L-methionine</name>
        <dbReference type="ChEBI" id="CHEBI:59789"/>
    </ligand>
</feature>
<proteinExistence type="inferred from homology"/>
<dbReference type="Gene3D" id="3.20.20.70">
    <property type="entry name" value="Aldolase class I"/>
    <property type="match status" value="1"/>
</dbReference>
<dbReference type="NCBIfam" id="TIGR02666">
    <property type="entry name" value="moaA"/>
    <property type="match status" value="1"/>
</dbReference>
<dbReference type="SFLD" id="SFLDG01067">
    <property type="entry name" value="SPASM/twitch_domain_containing"/>
    <property type="match status" value="1"/>
</dbReference>
<comment type="catalytic activity">
    <reaction evidence="11 12">
        <text>GTP + AH2 + S-adenosyl-L-methionine = (8S)-3',8-cyclo-7,8-dihydroguanosine 5'-triphosphate + 5'-deoxyadenosine + L-methionine + A + H(+)</text>
        <dbReference type="Rhea" id="RHEA:49576"/>
        <dbReference type="ChEBI" id="CHEBI:13193"/>
        <dbReference type="ChEBI" id="CHEBI:15378"/>
        <dbReference type="ChEBI" id="CHEBI:17319"/>
        <dbReference type="ChEBI" id="CHEBI:17499"/>
        <dbReference type="ChEBI" id="CHEBI:37565"/>
        <dbReference type="ChEBI" id="CHEBI:57844"/>
        <dbReference type="ChEBI" id="CHEBI:59789"/>
        <dbReference type="ChEBI" id="CHEBI:131766"/>
        <dbReference type="EC" id="4.1.99.22"/>
    </reaction>
</comment>
<feature type="binding site" evidence="12">
    <location>
        <position position="74"/>
    </location>
    <ligand>
        <name>S-adenosyl-L-methionine</name>
        <dbReference type="ChEBI" id="CHEBI:59789"/>
    </ligand>
</feature>
<sequence>MASVTDTLGRPLRDIRISVTDQCNFRCSYCMPAEIFGPDYAFLPKEEYLTFNEIERVVKAAASLGVEKVRITGGEPLLRKDLPELIKRLNQIEGIMDVALTTNAVFLPKHAHALKKAGLKRVNVSLDAIDDDVFKKMNGRSVGIKPVLKGIQAAKDAGLQVKINMVVQKNVNDHQVVPMTTFFKEKDVTLRFIEFMDVGSTNGWRLDSVMTKADIIALLQTHFGVQPLDPSYYGEVASRYAFTDAPGEIGVISSVSESFCSTCTRARISVEGKLFTCLFATKGYDLKKLLRDETEECDLENVLKDIWTNRHDRYSDERTEETAANRPKIEMSYIGG</sequence>
<comment type="cofactor">
    <cofactor evidence="12">
        <name>[4Fe-4S] cluster</name>
        <dbReference type="ChEBI" id="CHEBI:49883"/>
    </cofactor>
    <text evidence="12">Binds 2 [4Fe-4S] clusters. Binds 1 [4Fe-4S] cluster coordinated with 3 cysteines and an exchangeable S-adenosyl-L-methionine and 1 [4Fe-4S] cluster coordinated with 3 cysteines and the GTP-derived substrate.</text>
</comment>
<dbReference type="EC" id="4.1.99.22" evidence="1 12"/>
<feature type="binding site" evidence="12">
    <location>
        <position position="23"/>
    </location>
    <ligand>
        <name>[4Fe-4S] cluster</name>
        <dbReference type="ChEBI" id="CHEBI:49883"/>
        <label>1</label>
        <note>4Fe-4S-S-AdoMet</note>
    </ligand>
</feature>
<feature type="binding site" evidence="12">
    <location>
        <position position="27"/>
    </location>
    <ligand>
        <name>[4Fe-4S] cluster</name>
        <dbReference type="ChEBI" id="CHEBI:49883"/>
        <label>1</label>
        <note>4Fe-4S-S-AdoMet</note>
    </ligand>
</feature>
<dbReference type="RefSeq" id="WP_251605093.1">
    <property type="nucleotide sequence ID" value="NZ_JAMQJY010000001.1"/>
</dbReference>
<name>A0ABT0XGP7_9BACI</name>
<feature type="binding site" evidence="12">
    <location>
        <position position="101"/>
    </location>
    <ligand>
        <name>GTP</name>
        <dbReference type="ChEBI" id="CHEBI:37565"/>
    </ligand>
</feature>
<feature type="binding site" evidence="12">
    <location>
        <position position="125"/>
    </location>
    <ligand>
        <name>S-adenosyl-L-methionine</name>
        <dbReference type="ChEBI" id="CHEBI:59789"/>
    </ligand>
</feature>
<feature type="binding site" evidence="12">
    <location>
        <position position="260"/>
    </location>
    <ligand>
        <name>[4Fe-4S] cluster</name>
        <dbReference type="ChEBI" id="CHEBI:49883"/>
        <label>2</label>
        <note>4Fe-4S-substrate</note>
    </ligand>
</feature>
<dbReference type="EMBL" id="JAMQJY010000001">
    <property type="protein sequence ID" value="MCM2674940.1"/>
    <property type="molecule type" value="Genomic_DNA"/>
</dbReference>
<dbReference type="SUPFAM" id="SSF102114">
    <property type="entry name" value="Radical SAM enzymes"/>
    <property type="match status" value="1"/>
</dbReference>
<dbReference type="SFLD" id="SFLDG01383">
    <property type="entry name" value="cyclic_pyranopterin_phosphate"/>
    <property type="match status" value="1"/>
</dbReference>
<keyword evidence="6 12" id="KW-0408">Iron</keyword>
<comment type="similarity">
    <text evidence="12">Belongs to the radical SAM superfamily. MoaA family.</text>
</comment>
<comment type="subunit">
    <text evidence="12">Monomer and homodimer.</text>
</comment>
<dbReference type="SFLD" id="SFLDG01386">
    <property type="entry name" value="main_SPASM_domain-containing"/>
    <property type="match status" value="1"/>
</dbReference>
<dbReference type="Pfam" id="PF06463">
    <property type="entry name" value="Mob_synth_C"/>
    <property type="match status" value="1"/>
</dbReference>
<evidence type="ECO:0000256" key="8">
    <source>
        <dbReference type="ARBA" id="ARBA00023134"/>
    </source>
</evidence>
<keyword evidence="8 12" id="KW-0342">GTP-binding</keyword>
<dbReference type="Proteomes" id="UP001203665">
    <property type="component" value="Unassembled WGS sequence"/>
</dbReference>
<comment type="function">
    <text evidence="12">Catalyzes the cyclization of GTP to (8S)-3',8-cyclo-7,8-dihydroguanosine 5'-triphosphate.</text>
</comment>
<keyword evidence="2 12" id="KW-0004">4Fe-4S</keyword>
<dbReference type="PROSITE" id="PS01305">
    <property type="entry name" value="MOAA_NIFB_PQQE"/>
    <property type="match status" value="1"/>
</dbReference>
<dbReference type="PANTHER" id="PTHR22960">
    <property type="entry name" value="MOLYBDOPTERIN COFACTOR SYNTHESIS PROTEIN A"/>
    <property type="match status" value="1"/>
</dbReference>
<feature type="domain" description="Radical SAM core" evidence="13">
    <location>
        <begin position="7"/>
        <end position="228"/>
    </location>
</feature>
<keyword evidence="3 12" id="KW-0949">S-adenosyl-L-methionine</keyword>
<evidence type="ECO:0000256" key="4">
    <source>
        <dbReference type="ARBA" id="ARBA00022723"/>
    </source>
</evidence>
<reference evidence="14" key="1">
    <citation type="submission" date="2022-06" db="EMBL/GenBank/DDBJ databases">
        <title>Alkalicoccobacillus porphyridii sp. nov., isolated from a marine red alga, Porphyridium purpureum and reclassification of Shouchella plakortidis and Shouchella gibsonii as Alkalicoccobacillus plakortidis comb. nov. and Alkalicoccobacillus gibsonii comb. nov.</title>
        <authorList>
            <person name="Kim K.H."/>
            <person name="Lee J.K."/>
            <person name="Han D.M."/>
            <person name="Baek J.H."/>
            <person name="Jeon C.O."/>
        </authorList>
    </citation>
    <scope>NUCLEOTIDE SEQUENCE</scope>
    <source>
        <strain evidence="14">DSM 19153</strain>
    </source>
</reference>
<evidence type="ECO:0000259" key="13">
    <source>
        <dbReference type="PROSITE" id="PS51918"/>
    </source>
</evidence>
<evidence type="ECO:0000256" key="6">
    <source>
        <dbReference type="ARBA" id="ARBA00023004"/>
    </source>
</evidence>
<evidence type="ECO:0000256" key="12">
    <source>
        <dbReference type="HAMAP-Rule" id="MF_01225"/>
    </source>
</evidence>
<keyword evidence="7 12" id="KW-0411">Iron-sulfur</keyword>
<dbReference type="InterPro" id="IPR058240">
    <property type="entry name" value="rSAM_sf"/>
</dbReference>
<dbReference type="InterPro" id="IPR050105">
    <property type="entry name" value="MoCo_biosynth_MoaA/MoaC"/>
</dbReference>
<evidence type="ECO:0000256" key="2">
    <source>
        <dbReference type="ARBA" id="ARBA00022485"/>
    </source>
</evidence>
<dbReference type="SMART" id="SM00729">
    <property type="entry name" value="Elp3"/>
    <property type="match status" value="1"/>
</dbReference>
<evidence type="ECO:0000256" key="11">
    <source>
        <dbReference type="ARBA" id="ARBA00048697"/>
    </source>
</evidence>
<feature type="binding site" evidence="12">
    <location>
        <position position="16"/>
    </location>
    <ligand>
        <name>GTP</name>
        <dbReference type="ChEBI" id="CHEBI:37565"/>
    </ligand>
</feature>
<feature type="binding site" evidence="12">
    <location>
        <position position="263"/>
    </location>
    <ligand>
        <name>[4Fe-4S] cluster</name>
        <dbReference type="ChEBI" id="CHEBI:49883"/>
        <label>2</label>
        <note>4Fe-4S-substrate</note>
    </ligand>
</feature>
<dbReference type="SFLD" id="SFLDS00029">
    <property type="entry name" value="Radical_SAM"/>
    <property type="match status" value="1"/>
</dbReference>
<evidence type="ECO:0000313" key="15">
    <source>
        <dbReference type="Proteomes" id="UP001203665"/>
    </source>
</evidence>
<evidence type="ECO:0000256" key="10">
    <source>
        <dbReference type="ARBA" id="ARBA00023239"/>
    </source>
</evidence>
<feature type="binding site" evidence="12">
    <location>
        <position position="277"/>
    </location>
    <ligand>
        <name>[4Fe-4S] cluster</name>
        <dbReference type="ChEBI" id="CHEBI:49883"/>
        <label>2</label>
        <note>4Fe-4S-substrate</note>
    </ligand>
</feature>
<dbReference type="PROSITE" id="PS51918">
    <property type="entry name" value="RADICAL_SAM"/>
    <property type="match status" value="1"/>
</dbReference>
<evidence type="ECO:0000256" key="9">
    <source>
        <dbReference type="ARBA" id="ARBA00023150"/>
    </source>
</evidence>